<evidence type="ECO:0000256" key="2">
    <source>
        <dbReference type="ARBA" id="ARBA00007171"/>
    </source>
</evidence>
<dbReference type="EMBL" id="JAHKKG010000006">
    <property type="protein sequence ID" value="MBU2665678.1"/>
    <property type="molecule type" value="Genomic_DNA"/>
</dbReference>
<comment type="similarity">
    <text evidence="2">Belongs to the transpeptidase family.</text>
</comment>
<feature type="compositionally biased region" description="Basic and acidic residues" evidence="4">
    <location>
        <begin position="99"/>
        <end position="129"/>
    </location>
</feature>
<feature type="region of interest" description="Disordered" evidence="4">
    <location>
        <begin position="1"/>
        <end position="202"/>
    </location>
</feature>
<dbReference type="Gene3D" id="3.40.710.10">
    <property type="entry name" value="DD-peptidase/beta-lactamase superfamily"/>
    <property type="match status" value="1"/>
</dbReference>
<dbReference type="RefSeq" id="WP_215788919.1">
    <property type="nucleotide sequence ID" value="NZ_JAHKKG010000006.1"/>
</dbReference>
<feature type="domain" description="Penicillin-binding protein transpeptidase" evidence="6">
    <location>
        <begin position="469"/>
        <end position="774"/>
    </location>
</feature>
<feature type="compositionally biased region" description="Basic and acidic residues" evidence="4">
    <location>
        <begin position="20"/>
        <end position="34"/>
    </location>
</feature>
<evidence type="ECO:0000259" key="7">
    <source>
        <dbReference type="Pfam" id="PF03717"/>
    </source>
</evidence>
<accession>A0ABS5YQN3</accession>
<evidence type="ECO:0000259" key="6">
    <source>
        <dbReference type="Pfam" id="PF00905"/>
    </source>
</evidence>
<dbReference type="SUPFAM" id="SSF56601">
    <property type="entry name" value="beta-lactamase/transpeptidase-like"/>
    <property type="match status" value="1"/>
</dbReference>
<name>A0ABS5YQN3_9ACTN</name>
<keyword evidence="5" id="KW-0812">Transmembrane</keyword>
<dbReference type="Pfam" id="PF00905">
    <property type="entry name" value="Transpeptidase"/>
    <property type="match status" value="1"/>
</dbReference>
<dbReference type="InterPro" id="IPR005311">
    <property type="entry name" value="PBP_dimer"/>
</dbReference>
<evidence type="ECO:0000256" key="1">
    <source>
        <dbReference type="ARBA" id="ARBA00004370"/>
    </source>
</evidence>
<keyword evidence="9" id="KW-1185">Reference proteome</keyword>
<dbReference type="SUPFAM" id="SSF56519">
    <property type="entry name" value="Penicillin binding protein dimerisation domain"/>
    <property type="match status" value="1"/>
</dbReference>
<evidence type="ECO:0000256" key="5">
    <source>
        <dbReference type="SAM" id="Phobius"/>
    </source>
</evidence>
<keyword evidence="5" id="KW-1133">Transmembrane helix</keyword>
<dbReference type="InterPro" id="IPR012338">
    <property type="entry name" value="Beta-lactam/transpept-like"/>
</dbReference>
<gene>
    <name evidence="8" type="ORF">KOI35_19400</name>
</gene>
<evidence type="ECO:0000313" key="8">
    <source>
        <dbReference type="EMBL" id="MBU2665678.1"/>
    </source>
</evidence>
<evidence type="ECO:0000256" key="4">
    <source>
        <dbReference type="SAM" id="MobiDB-lite"/>
    </source>
</evidence>
<dbReference type="Gene3D" id="3.90.1310.10">
    <property type="entry name" value="Penicillin-binding protein 2a (Domain 2)"/>
    <property type="match status" value="1"/>
</dbReference>
<comment type="caution">
    <text evidence="8">The sequence shown here is derived from an EMBL/GenBank/DDBJ whole genome shotgun (WGS) entry which is preliminary data.</text>
</comment>
<organism evidence="8 9">
    <name type="scientific">Paractinoplanes bogorensis</name>
    <dbReference type="NCBI Taxonomy" id="1610840"/>
    <lineage>
        <taxon>Bacteria</taxon>
        <taxon>Bacillati</taxon>
        <taxon>Actinomycetota</taxon>
        <taxon>Actinomycetes</taxon>
        <taxon>Micromonosporales</taxon>
        <taxon>Micromonosporaceae</taxon>
        <taxon>Paractinoplanes</taxon>
    </lineage>
</organism>
<evidence type="ECO:0000256" key="3">
    <source>
        <dbReference type="ARBA" id="ARBA00023136"/>
    </source>
</evidence>
<keyword evidence="3 5" id="KW-0472">Membrane</keyword>
<feature type="compositionally biased region" description="Basic and acidic residues" evidence="4">
    <location>
        <begin position="1"/>
        <end position="10"/>
    </location>
</feature>
<dbReference type="InterPro" id="IPR001460">
    <property type="entry name" value="PCN-bd_Tpept"/>
</dbReference>
<feature type="transmembrane region" description="Helical" evidence="5">
    <location>
        <begin position="227"/>
        <end position="249"/>
    </location>
</feature>
<reference evidence="8 9" key="1">
    <citation type="submission" date="2021-06" db="EMBL/GenBank/DDBJ databases">
        <title>Actinoplanes lichenicola sp. nov., and Actinoplanes ovalisporus sp. nov., isolated from lichen in Thailand.</title>
        <authorList>
            <person name="Saeng-In P."/>
            <person name="Kanchanasin P."/>
            <person name="Yuki M."/>
            <person name="Kudo T."/>
            <person name="Ohkuma M."/>
            <person name="Phongsopitanun W."/>
            <person name="Tanasupawat S."/>
        </authorList>
    </citation>
    <scope>NUCLEOTIDE SEQUENCE [LARGE SCALE GENOMIC DNA]</scope>
    <source>
        <strain evidence="8 9">NBRC 110975</strain>
    </source>
</reference>
<feature type="domain" description="Penicillin-binding protein dimerisation" evidence="7">
    <location>
        <begin position="271"/>
        <end position="416"/>
    </location>
</feature>
<dbReference type="Gene3D" id="3.30.450.330">
    <property type="match status" value="1"/>
</dbReference>
<dbReference type="PANTHER" id="PTHR30627">
    <property type="entry name" value="PEPTIDOGLYCAN D,D-TRANSPEPTIDASE"/>
    <property type="match status" value="1"/>
</dbReference>
<dbReference type="Proteomes" id="UP001519654">
    <property type="component" value="Unassembled WGS sequence"/>
</dbReference>
<evidence type="ECO:0000313" key="9">
    <source>
        <dbReference type="Proteomes" id="UP001519654"/>
    </source>
</evidence>
<dbReference type="PANTHER" id="PTHR30627:SF1">
    <property type="entry name" value="PEPTIDOGLYCAN D,D-TRANSPEPTIDASE FTSI"/>
    <property type="match status" value="1"/>
</dbReference>
<protein>
    <submittedName>
        <fullName evidence="8">Penicillin-binding protein</fullName>
    </submittedName>
</protein>
<dbReference type="Pfam" id="PF03717">
    <property type="entry name" value="PBP_dimer"/>
    <property type="match status" value="1"/>
</dbReference>
<dbReference type="InterPro" id="IPR036138">
    <property type="entry name" value="PBP_dimer_sf"/>
</dbReference>
<comment type="subcellular location">
    <subcellularLocation>
        <location evidence="1">Membrane</location>
    </subcellularLocation>
</comment>
<dbReference type="InterPro" id="IPR050515">
    <property type="entry name" value="Beta-lactam/transpept"/>
</dbReference>
<proteinExistence type="inferred from homology"/>
<sequence>MPPRADDTPPRRGAQPRRGTSRDLPVEGDGDAKQSRGFGGIGDARAYTPRGRTVAERDQRTRSPRAARTSDPFRPALQVLDGGQPARRGRPPATPEPVETDRPEKKPPRSRAEIDRAEKKPPRSRRPEPDLDDDEEDFDRRPRRTVARTGAAARTVADRSRTRTTAKPARSGRPTASPRTGKSAASPRTGKAAGPRRTVGGPRVDRAVRAVVAEPPKLANSTRRLRIGAVVALSMFVMIGVRLVVLQVGSSPEDATMLMELRKDRLAEVRLPAARGSILDRDGTVLVHSVEARFVGADPGLVKDPEATAATLSPLLGVSQAKLIPLMKPHKRPDGRDSRFEYLKQGLDISVGDRIAAMKLDGIVVKQDERRDVPGANLAANLIGFTGADNSGLEGLEARYDSLLRGASGERVFEIGKGDLNKPIPGGYEKYTAPQPGTSLELTIDGDLQYEVQRILAAESQRTKATMAAAVVLDVKTGEVLAQASYPMYNAAKPSEYTPTEREDAASSIVADPGSIHKAFIFGAAMQEGLITKDSVLTIGPALERGGYRFQDSHVQDKGTKMTMPGLLAYSSNVGTILIADRLGKEKVYEYQQKFGLGKATGEGMPGEADGKLLTPDEWSGSASGSVPIGMSVDATLIQMAAGYQAIANDGTYIQPHMIKSMISGDNGKVTSAAAPATHKVLDPGVASDLREMMESVVDNDHATGTQAAVAGYRVAGKTGTGKRLIDGQYTSANYGSFIGMAPAENPRYVIAVSADVPKGTGGDVAAPAFSQMMSFALLHYRVPPSTTKAPTFKIHP</sequence>